<comment type="caution">
    <text evidence="2">The sequence shown here is derived from an EMBL/GenBank/DDBJ whole genome shotgun (WGS) entry which is preliminary data.</text>
</comment>
<keyword evidence="3" id="KW-1185">Reference proteome</keyword>
<dbReference type="EMBL" id="JBHULZ010000026">
    <property type="protein sequence ID" value="MFD2697756.1"/>
    <property type="molecule type" value="Genomic_DNA"/>
</dbReference>
<name>A0ABW5SDD0_9FLAO</name>
<dbReference type="Proteomes" id="UP001597357">
    <property type="component" value="Unassembled WGS sequence"/>
</dbReference>
<gene>
    <name evidence="2" type="ORF">ACFSQ0_07100</name>
</gene>
<dbReference type="Gene3D" id="2.160.20.120">
    <property type="match status" value="1"/>
</dbReference>
<proteinExistence type="predicted"/>
<dbReference type="InterPro" id="IPR021255">
    <property type="entry name" value="DUF2807"/>
</dbReference>
<dbReference type="Pfam" id="PF10988">
    <property type="entry name" value="DUF2807"/>
    <property type="match status" value="1"/>
</dbReference>
<evidence type="ECO:0000259" key="1">
    <source>
        <dbReference type="Pfam" id="PF10988"/>
    </source>
</evidence>
<feature type="domain" description="Putative auto-transporter adhesin head GIN" evidence="1">
    <location>
        <begin position="41"/>
        <end position="223"/>
    </location>
</feature>
<organism evidence="2 3">
    <name type="scientific">Mesonia sediminis</name>
    <dbReference type="NCBI Taxonomy" id="1703946"/>
    <lineage>
        <taxon>Bacteria</taxon>
        <taxon>Pseudomonadati</taxon>
        <taxon>Bacteroidota</taxon>
        <taxon>Flavobacteriia</taxon>
        <taxon>Flavobacteriales</taxon>
        <taxon>Flavobacteriaceae</taxon>
        <taxon>Mesonia</taxon>
    </lineage>
</organism>
<dbReference type="RefSeq" id="WP_379046189.1">
    <property type="nucleotide sequence ID" value="NZ_JBHULZ010000026.1"/>
</dbReference>
<sequence>MKNLLYSVLLIGLLFCFSCNLKTGVKGEGPVNDKTIELKKDFISISLSNGWDVKLKQAEKNSIHIVANQNLIDLFTHKLEKNNLVVSAKNNIGVADRKEITIFHKKELENIETGSGIKLYCNSKSVNTGKLNLSLASGSLTKAQINTDSLNLGLSSGANANLRGNVDFLNCIASSGSNLNAEHLTVKNAKTVASSGANIKIQVNNELTAEASSGGNITYIGAPKKLNKNTSSGGNINAVK</sequence>
<protein>
    <submittedName>
        <fullName evidence="2">Head GIN domain-containing protein</fullName>
    </submittedName>
</protein>
<evidence type="ECO:0000313" key="3">
    <source>
        <dbReference type="Proteomes" id="UP001597357"/>
    </source>
</evidence>
<evidence type="ECO:0000313" key="2">
    <source>
        <dbReference type="EMBL" id="MFD2697756.1"/>
    </source>
</evidence>
<reference evidence="3" key="1">
    <citation type="journal article" date="2019" name="Int. J. Syst. Evol. Microbiol.">
        <title>The Global Catalogue of Microorganisms (GCM) 10K type strain sequencing project: providing services to taxonomists for standard genome sequencing and annotation.</title>
        <authorList>
            <consortium name="The Broad Institute Genomics Platform"/>
            <consortium name="The Broad Institute Genome Sequencing Center for Infectious Disease"/>
            <person name="Wu L."/>
            <person name="Ma J."/>
        </authorList>
    </citation>
    <scope>NUCLEOTIDE SEQUENCE [LARGE SCALE GENOMIC DNA]</scope>
    <source>
        <strain evidence="3">KCTC 42255</strain>
    </source>
</reference>
<accession>A0ABW5SDD0</accession>